<evidence type="ECO:0000256" key="2">
    <source>
        <dbReference type="ARBA" id="ARBA00004370"/>
    </source>
</evidence>
<evidence type="ECO:0000256" key="6">
    <source>
        <dbReference type="ARBA" id="ARBA00022692"/>
    </source>
</evidence>
<evidence type="ECO:0000256" key="13">
    <source>
        <dbReference type="PIRSR" id="PIRSR602403-1"/>
    </source>
</evidence>
<dbReference type="InterPro" id="IPR050121">
    <property type="entry name" value="Cytochrome_P450_monoxygenase"/>
</dbReference>
<reference evidence="14 15" key="1">
    <citation type="journal article" date="2020" name="ISME J.">
        <title>Uncovering the hidden diversity of litter-decomposition mechanisms in mushroom-forming fungi.</title>
        <authorList>
            <person name="Floudas D."/>
            <person name="Bentzer J."/>
            <person name="Ahren D."/>
            <person name="Johansson T."/>
            <person name="Persson P."/>
            <person name="Tunlid A."/>
        </authorList>
    </citation>
    <scope>NUCLEOTIDE SEQUENCE [LARGE SCALE GENOMIC DNA]</scope>
    <source>
        <strain evidence="14 15">CBS 175.51</strain>
    </source>
</reference>
<comment type="similarity">
    <text evidence="4">Belongs to the cytochrome P450 family.</text>
</comment>
<dbReference type="SUPFAM" id="SSF48264">
    <property type="entry name" value="Cytochrome P450"/>
    <property type="match status" value="1"/>
</dbReference>
<dbReference type="GO" id="GO:0016020">
    <property type="term" value="C:membrane"/>
    <property type="evidence" value="ECO:0007669"/>
    <property type="project" value="UniProtKB-SubCell"/>
</dbReference>
<evidence type="ECO:0000256" key="10">
    <source>
        <dbReference type="ARBA" id="ARBA00023004"/>
    </source>
</evidence>
<dbReference type="AlphaFoldDB" id="A0A8H5BDL5"/>
<evidence type="ECO:0000313" key="15">
    <source>
        <dbReference type="Proteomes" id="UP000541558"/>
    </source>
</evidence>
<dbReference type="OrthoDB" id="1470350at2759"/>
<evidence type="ECO:0000256" key="7">
    <source>
        <dbReference type="ARBA" id="ARBA00022723"/>
    </source>
</evidence>
<feature type="binding site" description="axial binding residue" evidence="13">
    <location>
        <position position="533"/>
    </location>
    <ligand>
        <name>heme</name>
        <dbReference type="ChEBI" id="CHEBI:30413"/>
    </ligand>
    <ligandPart>
        <name>Fe</name>
        <dbReference type="ChEBI" id="CHEBI:18248"/>
    </ligandPart>
</feature>
<comment type="caution">
    <text evidence="14">The sequence shown here is derived from an EMBL/GenBank/DDBJ whole genome shotgun (WGS) entry which is preliminary data.</text>
</comment>
<protein>
    <recommendedName>
        <fullName evidence="16">Cytochrome P450</fullName>
    </recommendedName>
</protein>
<keyword evidence="11" id="KW-0503">Monooxygenase</keyword>
<evidence type="ECO:0000256" key="8">
    <source>
        <dbReference type="ARBA" id="ARBA00022989"/>
    </source>
</evidence>
<comment type="pathway">
    <text evidence="3">Secondary metabolite biosynthesis; terpenoid biosynthesis.</text>
</comment>
<accession>A0A8H5BDL5</accession>
<dbReference type="Pfam" id="PF00067">
    <property type="entry name" value="p450"/>
    <property type="match status" value="1"/>
</dbReference>
<dbReference type="PRINTS" id="PR00465">
    <property type="entry name" value="EP450IV"/>
</dbReference>
<keyword evidence="8" id="KW-1133">Transmembrane helix</keyword>
<dbReference type="GO" id="GO:0005506">
    <property type="term" value="F:iron ion binding"/>
    <property type="evidence" value="ECO:0007669"/>
    <property type="project" value="InterPro"/>
</dbReference>
<keyword evidence="10 13" id="KW-0408">Iron</keyword>
<keyword evidence="12" id="KW-0472">Membrane</keyword>
<organism evidence="14 15">
    <name type="scientific">Ephemerocybe angulata</name>
    <dbReference type="NCBI Taxonomy" id="980116"/>
    <lineage>
        <taxon>Eukaryota</taxon>
        <taxon>Fungi</taxon>
        <taxon>Dikarya</taxon>
        <taxon>Basidiomycota</taxon>
        <taxon>Agaricomycotina</taxon>
        <taxon>Agaricomycetes</taxon>
        <taxon>Agaricomycetidae</taxon>
        <taxon>Agaricales</taxon>
        <taxon>Agaricineae</taxon>
        <taxon>Psathyrellaceae</taxon>
        <taxon>Ephemerocybe</taxon>
    </lineage>
</organism>
<evidence type="ECO:0000313" key="14">
    <source>
        <dbReference type="EMBL" id="KAF5320242.1"/>
    </source>
</evidence>
<dbReference type="EMBL" id="JAACJK010000170">
    <property type="protein sequence ID" value="KAF5320242.1"/>
    <property type="molecule type" value="Genomic_DNA"/>
</dbReference>
<dbReference type="InterPro" id="IPR002403">
    <property type="entry name" value="Cyt_P450_E_grp-IV"/>
</dbReference>
<evidence type="ECO:0000256" key="3">
    <source>
        <dbReference type="ARBA" id="ARBA00004721"/>
    </source>
</evidence>
<comment type="subcellular location">
    <subcellularLocation>
        <location evidence="2">Membrane</location>
    </subcellularLocation>
</comment>
<keyword evidence="7 13" id="KW-0479">Metal-binding</keyword>
<evidence type="ECO:0000256" key="11">
    <source>
        <dbReference type="ARBA" id="ARBA00023033"/>
    </source>
</evidence>
<sequence>MSIFPSMAFLQQNFETLSLHHALTLLAFYQLSRWLYRSMVVSPPFKGIPGPKPASWFSGNLGQLFNAKGLPFHQHLSDFYGGTVKVYGFFGDEQLYISDPLAIQAILGKEQECFDETAVFLEANKIIFGPGLVSTTGELHKRQRKLAAPMFSTAQLAKIAPTFYDIAEKLVDVLQREVNDQLSLTHSANTEEENDEKRVGCAVLDVSEWSCRVSLEAAGRAILGYSFDPLDSPVSNPYTTAIKELIPTLFSLALVRQFAPFLSKLGPAWFRRKLVEWTPNRKVQKVKATSDLMHESAKAILKERRAQRLDEANLGSGDGGRAKDLISMLLQANARAAPEERMGDDELTGQMAVLIFGAQDTTSSVMPRVFSLLATHPDVQLNVREEIRNAYARMRQHDGYDTDYVNGKARLDQETLMGLPWLDAVVKETLRLYPPVPFVRRTCTKEASIPYTRTIPDNSNTSVASLASVSIPKDTTFFLSIAGCNRMRSVWGDDAGEWKPERWLESPQPYSKDVKIPGAFSGMLSFLGGGRSCIGYRFAMLEMKIVLATVLSRLVFSPTEDRIVWNLAQITSPSVCRAVEREGRVSVEETKALPLFAAFDDACG</sequence>
<keyword evidence="9" id="KW-0560">Oxidoreductase</keyword>
<dbReference type="PANTHER" id="PTHR24305:SF166">
    <property type="entry name" value="CYTOCHROME P450 12A4, MITOCHONDRIAL-RELATED"/>
    <property type="match status" value="1"/>
</dbReference>
<evidence type="ECO:0008006" key="16">
    <source>
        <dbReference type="Google" id="ProtNLM"/>
    </source>
</evidence>
<evidence type="ECO:0000256" key="4">
    <source>
        <dbReference type="ARBA" id="ARBA00010617"/>
    </source>
</evidence>
<dbReference type="GO" id="GO:0020037">
    <property type="term" value="F:heme binding"/>
    <property type="evidence" value="ECO:0007669"/>
    <property type="project" value="InterPro"/>
</dbReference>
<dbReference type="InterPro" id="IPR036396">
    <property type="entry name" value="Cyt_P450_sf"/>
</dbReference>
<evidence type="ECO:0000256" key="1">
    <source>
        <dbReference type="ARBA" id="ARBA00001971"/>
    </source>
</evidence>
<dbReference type="PRINTS" id="PR00385">
    <property type="entry name" value="P450"/>
</dbReference>
<evidence type="ECO:0000256" key="12">
    <source>
        <dbReference type="ARBA" id="ARBA00023136"/>
    </source>
</evidence>
<dbReference type="InterPro" id="IPR001128">
    <property type="entry name" value="Cyt_P450"/>
</dbReference>
<dbReference type="GO" id="GO:0016705">
    <property type="term" value="F:oxidoreductase activity, acting on paired donors, with incorporation or reduction of molecular oxygen"/>
    <property type="evidence" value="ECO:0007669"/>
    <property type="project" value="InterPro"/>
</dbReference>
<dbReference type="Proteomes" id="UP000541558">
    <property type="component" value="Unassembled WGS sequence"/>
</dbReference>
<dbReference type="PANTHER" id="PTHR24305">
    <property type="entry name" value="CYTOCHROME P450"/>
    <property type="match status" value="1"/>
</dbReference>
<evidence type="ECO:0000256" key="5">
    <source>
        <dbReference type="ARBA" id="ARBA00022617"/>
    </source>
</evidence>
<comment type="cofactor">
    <cofactor evidence="1 13">
        <name>heme</name>
        <dbReference type="ChEBI" id="CHEBI:30413"/>
    </cofactor>
</comment>
<proteinExistence type="inferred from homology"/>
<keyword evidence="5 13" id="KW-0349">Heme</keyword>
<dbReference type="Gene3D" id="1.10.630.10">
    <property type="entry name" value="Cytochrome P450"/>
    <property type="match status" value="1"/>
</dbReference>
<keyword evidence="6" id="KW-0812">Transmembrane</keyword>
<evidence type="ECO:0000256" key="9">
    <source>
        <dbReference type="ARBA" id="ARBA00023002"/>
    </source>
</evidence>
<dbReference type="GO" id="GO:0004497">
    <property type="term" value="F:monooxygenase activity"/>
    <property type="evidence" value="ECO:0007669"/>
    <property type="project" value="UniProtKB-KW"/>
</dbReference>
<keyword evidence="15" id="KW-1185">Reference proteome</keyword>
<dbReference type="CDD" id="cd11069">
    <property type="entry name" value="CYP_FUM15-like"/>
    <property type="match status" value="1"/>
</dbReference>
<name>A0A8H5BDL5_9AGAR</name>
<gene>
    <name evidence="14" type="ORF">D9611_011288</name>
</gene>